<dbReference type="GO" id="GO:0039618">
    <property type="term" value="C:T=pseudo3 icosahedral viral capsid"/>
    <property type="evidence" value="ECO:0007669"/>
    <property type="project" value="UniProtKB-KW"/>
</dbReference>
<dbReference type="GO" id="GO:0019062">
    <property type="term" value="P:virion attachment to host cell"/>
    <property type="evidence" value="ECO:0007669"/>
    <property type="project" value="UniProtKB-KW"/>
</dbReference>
<evidence type="ECO:0000256" key="22">
    <source>
        <dbReference type="ARBA" id="ARBA00022870"/>
    </source>
</evidence>
<dbReference type="GeneID" id="37619719"/>
<dbReference type="SUPFAM" id="SSF50494">
    <property type="entry name" value="Trypsin-like serine proteases"/>
    <property type="match status" value="1"/>
</dbReference>
<keyword evidence="35" id="KW-1185">Reference proteome</keyword>
<keyword evidence="23" id="KW-0693">Viral RNA replication</keyword>
<keyword evidence="4" id="KW-0813">Transport</keyword>
<sequence>MESLNNLISTVPQTINTLLQDPAVEESENTSDRVMAVTSALSTDVGQHATRPAAGLHPVTGPTEPTNTGTEQDLFIKMFSRNVYMESADFGTGQNNWDIIARVPIVQRLFQGGRPIEFLARMWKYFRGDIKLTIQCNAPAGAVGAFVAYWVPHHIIDQQNKWSTGTVFNLPHVIFNVGNMNIAHLVVPFTFHKTYMTTSQNRDFGNLFVQVLSKYNVPSGTPTGIKVSIFGALDNPTFTNPMITQAPPVVPKKAPHSTNFKYTTQRSLVCESIGCANMANTLYTGSNFSTAIAGERIMYARDSSGQTKPIRDFLEIAKIPGMWLTDTLNANQETIFDWPTTTTGGNNVFDKQIKFKDMGNLGIMMNFFSGWSGTIVLELTVFGSVMHKGKLAVIVNQSSDGTPTLDYMNRLQYSLLDVGLNSSIQVPIPFMHDSWMRSTNPNEHLKIVVKVVSELMHNATASNSVRCMIRFKAGDDFKFYFPKPSALATQISWGSEMDLRDPFTTDETVQEALSTNHATNDQDQAAAAGLADAGNAGTLDDVVADPTPMCIGVKTNRMNIAPISYTDIFTYFGRSWLVNEQVYRENSNNIVVNVPAPRSGHAVLMNFFTFFAGEVNFTVCNDSENTIIVSHAYQDFVNDSSGAGSVAIPARTVSTFTAPFYSVDPLRGLEDSKLFGVLHFNCGYLSGSFKVYASLRCPNFFVPRPFPKTANTRSVEEEPANYVISKVTRDAVIWHLTHKDEWQPLEIKEETVNPMLVSFMQELRRTGYRGTLLMQAGDVESNPGPVELVYRHRGLYKHYGVTDGTQVYHLNTDDILYSALTGKANTRCDPLDQSWIHTGRFADSFGYEIPVTMDFSIDANCETFAKQFVPDGMTQGQALKMWAAIVFTFSLGTCVTNQDYTSLFSKLSTVIMDTMHAAVTSKLLRFMLRMLLYAIMFCHAPNLMTGGSMAALMFMDYQDLVKERSPGWIKGLVKAMIDGDVQSVCVNLVEGMQDDASPEEMAETVKEAAKMTSQAPDFDGFNKFSLAAKNFDWWLDMMKKIIEKVVDFFKPSTARKFAALVEQYRHQLAMLFTSVAQAAQEAKRPGATSSIVFAEKVDWLKRQVNHWNQGFVEFCPRHELAQTMAAAVRTMTAIDMAPCKPSEVSRVEPVGVLIRGPPGQGKSFFSMVLIKEICRLKNWDTADVFQHPVGSKHMDGYQQQNIHLIDDLGQNADDSDYELLCQMISTIAFPVPMARLEEKATWYTSKLVIATTNRGDFNTKTINTTGALERRFGFNFSIKAKQQYTKDGKLDVVKFTPEIQEGMTWTDEADRPINPFHLAREIVEELNRREQITKFWNNYMKPELNKKYPGVFCYPSAEALRESNKLLNNQNASLLDFESWESRLATLMAPIEEWLFSTDEEEALPPAPLNRFSRTVDEKIGKFGRWLAKHGHWISFGSALVGIVGIVTWWVCNGKTGFKGPDKKEEDDQVYGGEVTVKPKKTLFKKNASEPIRDQGPGDELTHITRGCVRLVADGIQVFGLAIGDDRILTFGHSDQVLFKAGTVEVVYGDIRMILESPEFTRLTVGNAETDLAIVKTNAPFRMTSMVKHFTRSLGSDPILVWNTKNGIYTQSVSNLQALGAATTAEGTWSHDCVSYNAHTGSGTCGGALCVKVGGMYKILGMHVAGNGFIGRAIMLPTNQGTYYPINPLPIPPANLVTKTRLKPSPLHGIVPVTKGPAVLTKNDPRTHGDPLDQIFLKNVGNYFEVRDPNRFDEAVMNLRARLVDTIGVHSMATMEEALFDGANAVDMSTSPGHKYTSQNLRKADLINKEERWISPILRADVDQLIEQAKVCTPLVYFTTALKDELRSEDKIKEAKTRVIEASNFDYTVAFRMIFGKQVDIICATPSEDTGIAMGINPMVDWTSLVRSLYKNNLDFDYKAFDGSLSTELMRAAGYVLAGCVEDENLFLNLLDASVISIHHGVFEDYMLVGSNPSGTPFTTVLNCACNLLVVEYYMLGLAQQIPYVAITYGDDLILSTQEPIDARDFQRMLKLEFGMTVTPSDKDSTEFVNKSPMEVEFLKRKPKHHTSDTIIGVLSLENMLQHIMWCKGLDEFATQTISFQIELAAHGEATYNEVRELFKTRKIILPKFADAKFQLDKIVYQL</sequence>
<protein>
    <recommendedName>
        <fullName evidence="3">Genome polyprotein</fullName>
    </recommendedName>
</protein>
<dbReference type="SUPFAM" id="SSF88633">
    <property type="entry name" value="Positive stranded ssRNA viruses"/>
    <property type="match status" value="2"/>
</dbReference>
<dbReference type="CDD" id="cd23193">
    <property type="entry name" value="ps-ssRNA_Picornaviridae"/>
    <property type="match status" value="1"/>
</dbReference>
<evidence type="ECO:0000256" key="16">
    <source>
        <dbReference type="ARBA" id="ARBA00022801"/>
    </source>
</evidence>
<dbReference type="GO" id="GO:0039694">
    <property type="term" value="P:viral RNA genome replication"/>
    <property type="evidence" value="ECO:0007669"/>
    <property type="project" value="InterPro"/>
</dbReference>
<feature type="domain" description="Peptidase C3" evidence="33">
    <location>
        <begin position="1490"/>
        <end position="1683"/>
    </location>
</feature>
<dbReference type="InterPro" id="IPR033703">
    <property type="entry name" value="Rhv-like"/>
</dbReference>
<evidence type="ECO:0000256" key="18">
    <source>
        <dbReference type="ARBA" id="ARBA00022806"/>
    </source>
</evidence>
<keyword evidence="19" id="KW-0788">Thiol protease</keyword>
<keyword evidence="24" id="KW-1182">Viral ion channel</keyword>
<keyword evidence="22" id="KW-1043">Host membrane</keyword>
<keyword evidence="10" id="KW-0945">Host-virus interaction</keyword>
<dbReference type="Pfam" id="PF00910">
    <property type="entry name" value="RNA_helicase"/>
    <property type="match status" value="1"/>
</dbReference>
<dbReference type="Gene3D" id="2.60.120.20">
    <property type="match status" value="2"/>
</dbReference>
<keyword evidence="29" id="KW-0407">Ion channel</keyword>
<dbReference type="GO" id="GO:0044162">
    <property type="term" value="C:host cell cytoplasmic vesicle membrane"/>
    <property type="evidence" value="ECO:0007669"/>
    <property type="project" value="UniProtKB-SubCell"/>
</dbReference>
<keyword evidence="11" id="KW-0645">Protease</keyword>
<evidence type="ECO:0000256" key="13">
    <source>
        <dbReference type="ARBA" id="ARBA00022695"/>
    </source>
</evidence>
<evidence type="ECO:0000256" key="27">
    <source>
        <dbReference type="ARBA" id="ARBA00023200"/>
    </source>
</evidence>
<evidence type="ECO:0000256" key="24">
    <source>
        <dbReference type="ARBA" id="ARBA00023039"/>
    </source>
</evidence>
<evidence type="ECO:0000256" key="26">
    <source>
        <dbReference type="ARBA" id="ARBA00023136"/>
    </source>
</evidence>
<dbReference type="Pfam" id="PF00680">
    <property type="entry name" value="RdRP_1"/>
    <property type="match status" value="1"/>
</dbReference>
<dbReference type="GO" id="GO:0003968">
    <property type="term" value="F:RNA-directed RNA polymerase activity"/>
    <property type="evidence" value="ECO:0007669"/>
    <property type="project" value="UniProtKB-KW"/>
</dbReference>
<dbReference type="PROSITE" id="PS51874">
    <property type="entry name" value="PCV_3C_PRO"/>
    <property type="match status" value="1"/>
</dbReference>
<dbReference type="InterPro" id="IPR043502">
    <property type="entry name" value="DNA/RNA_pol_sf"/>
</dbReference>
<dbReference type="GO" id="GO:0015267">
    <property type="term" value="F:channel activity"/>
    <property type="evidence" value="ECO:0007669"/>
    <property type="project" value="UniProtKB-KW"/>
</dbReference>
<keyword evidence="14" id="KW-1143">T=pseudo3 icosahedral capsid protein</keyword>
<dbReference type="GO" id="GO:0006351">
    <property type="term" value="P:DNA-templated transcription"/>
    <property type="evidence" value="ECO:0007669"/>
    <property type="project" value="InterPro"/>
</dbReference>
<keyword evidence="26" id="KW-0472">Membrane</keyword>
<dbReference type="GO" id="GO:0005198">
    <property type="term" value="F:structural molecule activity"/>
    <property type="evidence" value="ECO:0007669"/>
    <property type="project" value="InterPro"/>
</dbReference>
<dbReference type="PROSITE" id="PS50507">
    <property type="entry name" value="RDRP_SSRNA_POS"/>
    <property type="match status" value="1"/>
</dbReference>
<evidence type="ECO:0000259" key="33">
    <source>
        <dbReference type="PROSITE" id="PS51874"/>
    </source>
</evidence>
<keyword evidence="25" id="KW-0406">Ion transport</keyword>
<evidence type="ECO:0000259" key="31">
    <source>
        <dbReference type="PROSITE" id="PS50507"/>
    </source>
</evidence>
<keyword evidence="7" id="KW-0191">Covalent protein-RNA linkage</keyword>
<evidence type="ECO:0000256" key="29">
    <source>
        <dbReference type="ARBA" id="ARBA00023303"/>
    </source>
</evidence>
<evidence type="ECO:0000256" key="23">
    <source>
        <dbReference type="ARBA" id="ARBA00022953"/>
    </source>
</evidence>
<feature type="domain" description="RdRp catalytic" evidence="31">
    <location>
        <begin position="1911"/>
        <end position="2025"/>
    </location>
</feature>
<keyword evidence="12" id="KW-0808">Transferase</keyword>
<dbReference type="Pfam" id="PF00073">
    <property type="entry name" value="Rhv"/>
    <property type="match status" value="1"/>
</dbReference>
<keyword evidence="9" id="KW-0167">Capsid protein</keyword>
<evidence type="ECO:0000256" key="30">
    <source>
        <dbReference type="SAM" id="MobiDB-lite"/>
    </source>
</evidence>
<dbReference type="GO" id="GO:0005524">
    <property type="term" value="F:ATP binding"/>
    <property type="evidence" value="ECO:0007669"/>
    <property type="project" value="UniProtKB-KW"/>
</dbReference>
<dbReference type="InterPro" id="IPR000605">
    <property type="entry name" value="Helicase_SF3_ssDNA/RNA_vir"/>
</dbReference>
<evidence type="ECO:0000256" key="21">
    <source>
        <dbReference type="ARBA" id="ARBA00022844"/>
    </source>
</evidence>
<keyword evidence="16" id="KW-0378">Hydrolase</keyword>
<evidence type="ECO:0000256" key="11">
    <source>
        <dbReference type="ARBA" id="ARBA00022670"/>
    </source>
</evidence>
<evidence type="ECO:0000256" key="19">
    <source>
        <dbReference type="ARBA" id="ARBA00022807"/>
    </source>
</evidence>
<dbReference type="InterPro" id="IPR043128">
    <property type="entry name" value="Rev_trsase/Diguanyl_cyclase"/>
</dbReference>
<evidence type="ECO:0000256" key="25">
    <source>
        <dbReference type="ARBA" id="ARBA00023065"/>
    </source>
</evidence>
<dbReference type="GO" id="GO:0004197">
    <property type="term" value="F:cysteine-type endopeptidase activity"/>
    <property type="evidence" value="ECO:0007669"/>
    <property type="project" value="InterPro"/>
</dbReference>
<feature type="region of interest" description="Disordered" evidence="30">
    <location>
        <begin position="47"/>
        <end position="70"/>
    </location>
</feature>
<dbReference type="GO" id="GO:0003724">
    <property type="term" value="F:RNA helicase activity"/>
    <property type="evidence" value="ECO:0007669"/>
    <property type="project" value="InterPro"/>
</dbReference>
<dbReference type="SUPFAM" id="SSF52540">
    <property type="entry name" value="P-loop containing nucleoside triphosphate hydrolases"/>
    <property type="match status" value="1"/>
</dbReference>
<evidence type="ECO:0000256" key="20">
    <source>
        <dbReference type="ARBA" id="ARBA00022840"/>
    </source>
</evidence>
<dbReference type="InterPro" id="IPR000199">
    <property type="entry name" value="Peptidase_C3A/C3B_picornavir"/>
</dbReference>
<dbReference type="RefSeq" id="YP_009508298.1">
    <property type="nucleotide sequence ID" value="NC_038961.1"/>
</dbReference>
<keyword evidence="5" id="KW-0696">RNA-directed RNA polymerase</keyword>
<dbReference type="PRINTS" id="PR00918">
    <property type="entry name" value="CALICVIRUSNS"/>
</dbReference>
<comment type="subcellular location">
    <subcellularLocation>
        <location evidence="1">Host cytoplasmic vesicle membrane</location>
        <topology evidence="1">Peripheral membrane protein</topology>
        <orientation evidence="1">Cytoplasmic side</orientation>
    </subcellularLocation>
    <subcellularLocation>
        <location evidence="2">Virion</location>
    </subcellularLocation>
</comment>
<dbReference type="GO" id="GO:0034220">
    <property type="term" value="P:monoatomic ion transmembrane transport"/>
    <property type="evidence" value="ECO:0007669"/>
    <property type="project" value="UniProtKB-KW"/>
</dbReference>
<keyword evidence="15" id="KW-0547">Nucleotide-binding</keyword>
<dbReference type="InterPro" id="IPR044067">
    <property type="entry name" value="PCV_3C_PRO"/>
</dbReference>
<evidence type="ECO:0000313" key="34">
    <source>
        <dbReference type="EMBL" id="AIF74262.1"/>
    </source>
</evidence>
<evidence type="ECO:0000256" key="6">
    <source>
        <dbReference type="ARBA" id="ARBA00022488"/>
    </source>
</evidence>
<evidence type="ECO:0000256" key="7">
    <source>
        <dbReference type="ARBA" id="ARBA00022520"/>
    </source>
</evidence>
<name>A0A0D3MCC7_9PICO</name>
<dbReference type="InterPro" id="IPR009003">
    <property type="entry name" value="Peptidase_S1_PA"/>
</dbReference>
<dbReference type="CDD" id="cd00205">
    <property type="entry name" value="rhv_like"/>
    <property type="match status" value="2"/>
</dbReference>
<evidence type="ECO:0000256" key="28">
    <source>
        <dbReference type="ARBA" id="ARBA00023296"/>
    </source>
</evidence>
<evidence type="ECO:0000256" key="12">
    <source>
        <dbReference type="ARBA" id="ARBA00022679"/>
    </source>
</evidence>
<organism evidence="34 35">
    <name type="scientific">Shanbavirus A</name>
    <dbReference type="NCBI Taxonomy" id="2170191"/>
    <lineage>
        <taxon>Viruses</taxon>
        <taxon>Riboviria</taxon>
        <taxon>Orthornavirae</taxon>
        <taxon>Pisuviricota</taxon>
        <taxon>Pisoniviricetes</taxon>
        <taxon>Picornavirales</taxon>
        <taxon>Picornaviridae</taxon>
        <taxon>Paavivirinae</taxon>
        <taxon>Shanbavirus</taxon>
        <taxon>Shanbavirus aminfuli</taxon>
    </lineage>
</organism>
<feature type="domain" description="SF3 helicase" evidence="32">
    <location>
        <begin position="1127"/>
        <end position="1291"/>
    </location>
</feature>
<keyword evidence="28" id="KW-1160">Virus entry into host cell</keyword>
<keyword evidence="21" id="KW-0946">Virion</keyword>
<feature type="compositionally biased region" description="Low complexity" evidence="30">
    <location>
        <begin position="60"/>
        <end position="70"/>
    </location>
</feature>
<dbReference type="PROSITE" id="PS51218">
    <property type="entry name" value="SF3_HELICASE_2"/>
    <property type="match status" value="1"/>
</dbReference>
<dbReference type="InterPro" id="IPR029053">
    <property type="entry name" value="Viral_coat"/>
</dbReference>
<dbReference type="InterPro" id="IPR043504">
    <property type="entry name" value="Peptidase_S1_PA_chymotrypsin"/>
</dbReference>
<evidence type="ECO:0000256" key="2">
    <source>
        <dbReference type="ARBA" id="ARBA00004328"/>
    </source>
</evidence>
<dbReference type="InterPro" id="IPR014759">
    <property type="entry name" value="Helicase_SF3_ssRNA_vir"/>
</dbReference>
<dbReference type="InterPro" id="IPR004005">
    <property type="entry name" value="Calicivirus_coat"/>
</dbReference>
<evidence type="ECO:0000256" key="1">
    <source>
        <dbReference type="ARBA" id="ARBA00004295"/>
    </source>
</evidence>
<evidence type="ECO:0000256" key="9">
    <source>
        <dbReference type="ARBA" id="ARBA00022561"/>
    </source>
</evidence>
<dbReference type="InterPro" id="IPR001205">
    <property type="entry name" value="RNA-dir_pol_C"/>
</dbReference>
<evidence type="ECO:0000256" key="17">
    <source>
        <dbReference type="ARBA" id="ARBA00022804"/>
    </source>
</evidence>
<dbReference type="GO" id="GO:0006508">
    <property type="term" value="P:proteolysis"/>
    <property type="evidence" value="ECO:0007669"/>
    <property type="project" value="UniProtKB-KW"/>
</dbReference>
<dbReference type="InterPro" id="IPR004004">
    <property type="entry name" value="Helic/Pol/Pept_Calicivir-typ"/>
</dbReference>
<keyword evidence="18" id="KW-0347">Helicase</keyword>
<evidence type="ECO:0000256" key="15">
    <source>
        <dbReference type="ARBA" id="ARBA00022741"/>
    </source>
</evidence>
<proteinExistence type="predicted"/>
<evidence type="ECO:0000256" key="3">
    <source>
        <dbReference type="ARBA" id="ARBA00020107"/>
    </source>
</evidence>
<evidence type="ECO:0000256" key="10">
    <source>
        <dbReference type="ARBA" id="ARBA00022581"/>
    </source>
</evidence>
<evidence type="ECO:0000259" key="32">
    <source>
        <dbReference type="PROSITE" id="PS51218"/>
    </source>
</evidence>
<keyword evidence="27" id="KW-1035">Host cytoplasm</keyword>
<dbReference type="EMBL" id="KJ641698">
    <property type="protein sequence ID" value="AIF74262.1"/>
    <property type="molecule type" value="Genomic_RNA"/>
</dbReference>
<evidence type="ECO:0000256" key="5">
    <source>
        <dbReference type="ARBA" id="ARBA00022484"/>
    </source>
</evidence>
<dbReference type="KEGG" id="vg:37619719"/>
<dbReference type="Gene3D" id="3.30.70.270">
    <property type="match status" value="1"/>
</dbReference>
<dbReference type="Pfam" id="PF00548">
    <property type="entry name" value="Peptidase_C3"/>
    <property type="match status" value="1"/>
</dbReference>
<dbReference type="InterPro" id="IPR027417">
    <property type="entry name" value="P-loop_NTPase"/>
</dbReference>
<evidence type="ECO:0000313" key="35">
    <source>
        <dbReference type="Proteomes" id="UP000241458"/>
    </source>
</evidence>
<accession>A0A0D3MCC7</accession>
<evidence type="ECO:0000256" key="8">
    <source>
        <dbReference type="ARBA" id="ARBA00022553"/>
    </source>
</evidence>
<keyword evidence="13" id="KW-0548">Nucleotidyltransferase</keyword>
<keyword evidence="6" id="KW-1036">Host cytoplasmic vesicle</keyword>
<dbReference type="Proteomes" id="UP000241458">
    <property type="component" value="Segment"/>
</dbReference>
<dbReference type="GO" id="GO:0003723">
    <property type="term" value="F:RNA binding"/>
    <property type="evidence" value="ECO:0007669"/>
    <property type="project" value="InterPro"/>
</dbReference>
<keyword evidence="20" id="KW-0067">ATP-binding</keyword>
<evidence type="ECO:0000256" key="4">
    <source>
        <dbReference type="ARBA" id="ARBA00022448"/>
    </source>
</evidence>
<keyword evidence="17" id="KW-1161">Viral attachment to host cell</keyword>
<evidence type="ECO:0000256" key="14">
    <source>
        <dbReference type="ARBA" id="ARBA00022706"/>
    </source>
</evidence>
<dbReference type="GO" id="GO:0046718">
    <property type="term" value="P:symbiont entry into host cell"/>
    <property type="evidence" value="ECO:0007669"/>
    <property type="project" value="UniProtKB-KW"/>
</dbReference>
<keyword evidence="8" id="KW-0597">Phosphoprotein</keyword>
<reference evidence="34 35" key="1">
    <citation type="journal article" date="2016" name="ISME J.">
        <title>Deciphering the bat virome catalog to better understand the ecological diversity of bat viruses and the bat origin of emerging infectious diseases.</title>
        <authorList>
            <person name="Wu Z."/>
            <person name="Yang L."/>
            <person name="Ren X."/>
            <person name="He G."/>
            <person name="Zhang J."/>
            <person name="Yang J."/>
            <person name="Qian Z."/>
            <person name="Dong J."/>
            <person name="Sun L."/>
            <person name="Zhu Y."/>
            <person name="Du J."/>
            <person name="Yang F."/>
            <person name="Zhang S."/>
            <person name="Jin Q."/>
        </authorList>
    </citation>
    <scope>NUCLEOTIDE SEQUENCE [LARGE SCALE GENOMIC DNA]</scope>
    <source>
        <strain evidence="34">BtMf-PicoV-1/SAX2011</strain>
    </source>
</reference>
<dbReference type="Gene3D" id="2.40.10.10">
    <property type="entry name" value="Trypsin-like serine proteases"/>
    <property type="match status" value="1"/>
</dbReference>
<dbReference type="SUPFAM" id="SSF56672">
    <property type="entry name" value="DNA/RNA polymerases"/>
    <property type="match status" value="1"/>
</dbReference>
<dbReference type="Pfam" id="PF00915">
    <property type="entry name" value="Calici_coat"/>
    <property type="match status" value="1"/>
</dbReference>
<dbReference type="InterPro" id="IPR007094">
    <property type="entry name" value="RNA-dir_pol_PSvirus"/>
</dbReference>
<dbReference type="InterPro" id="IPR001676">
    <property type="entry name" value="Picornavirus_capsid"/>
</dbReference>